<dbReference type="Pfam" id="PF02909">
    <property type="entry name" value="TetR_C_1"/>
    <property type="match status" value="1"/>
</dbReference>
<feature type="domain" description="HTH tetR-type" evidence="6">
    <location>
        <begin position="26"/>
        <end position="86"/>
    </location>
</feature>
<gene>
    <name evidence="7" type="ORF">GA0070563_105233</name>
</gene>
<feature type="region of interest" description="Disordered" evidence="5">
    <location>
        <begin position="1"/>
        <end position="26"/>
    </location>
</feature>
<dbReference type="SUPFAM" id="SSF48498">
    <property type="entry name" value="Tetracyclin repressor-like, C-terminal domain"/>
    <property type="match status" value="1"/>
</dbReference>
<dbReference type="GO" id="GO:0000976">
    <property type="term" value="F:transcription cis-regulatory region binding"/>
    <property type="evidence" value="ECO:0007669"/>
    <property type="project" value="TreeGrafter"/>
</dbReference>
<feature type="DNA-binding region" description="H-T-H motif" evidence="4">
    <location>
        <begin position="49"/>
        <end position="68"/>
    </location>
</feature>
<evidence type="ECO:0000259" key="6">
    <source>
        <dbReference type="PROSITE" id="PS50977"/>
    </source>
</evidence>
<evidence type="ECO:0000256" key="4">
    <source>
        <dbReference type="PROSITE-ProRule" id="PRU00335"/>
    </source>
</evidence>
<reference evidence="8" key="1">
    <citation type="submission" date="2016-06" db="EMBL/GenBank/DDBJ databases">
        <authorList>
            <person name="Varghese N."/>
            <person name="Submissions Spin"/>
        </authorList>
    </citation>
    <scope>NUCLEOTIDE SEQUENCE [LARGE SCALE GENOMIC DNA]</scope>
    <source>
        <strain evidence="8">DSM 43168</strain>
    </source>
</reference>
<accession>A0A1C4XXW6</accession>
<keyword evidence="1" id="KW-0805">Transcription regulation</keyword>
<evidence type="ECO:0000256" key="1">
    <source>
        <dbReference type="ARBA" id="ARBA00023015"/>
    </source>
</evidence>
<dbReference type="InterPro" id="IPR036271">
    <property type="entry name" value="Tet_transcr_reg_TetR-rel_C_sf"/>
</dbReference>
<dbReference type="AlphaFoldDB" id="A0A1C4XXW6"/>
<keyword evidence="2 4" id="KW-0238">DNA-binding</keyword>
<dbReference type="GO" id="GO:0045892">
    <property type="term" value="P:negative regulation of DNA-templated transcription"/>
    <property type="evidence" value="ECO:0007669"/>
    <property type="project" value="InterPro"/>
</dbReference>
<dbReference type="InterPro" id="IPR050109">
    <property type="entry name" value="HTH-type_TetR-like_transc_reg"/>
</dbReference>
<organism evidence="7 8">
    <name type="scientific">Micromonospora carbonacea</name>
    <dbReference type="NCBI Taxonomy" id="47853"/>
    <lineage>
        <taxon>Bacteria</taxon>
        <taxon>Bacillati</taxon>
        <taxon>Actinomycetota</taxon>
        <taxon>Actinomycetes</taxon>
        <taxon>Micromonosporales</taxon>
        <taxon>Micromonosporaceae</taxon>
        <taxon>Micromonospora</taxon>
    </lineage>
</organism>
<dbReference type="GO" id="GO:0003700">
    <property type="term" value="F:DNA-binding transcription factor activity"/>
    <property type="evidence" value="ECO:0007669"/>
    <property type="project" value="TreeGrafter"/>
</dbReference>
<dbReference type="InterPro" id="IPR009057">
    <property type="entry name" value="Homeodomain-like_sf"/>
</dbReference>
<dbReference type="Pfam" id="PF00440">
    <property type="entry name" value="TetR_N"/>
    <property type="match status" value="1"/>
</dbReference>
<dbReference type="RefSeq" id="WP_074474708.1">
    <property type="nucleotide sequence ID" value="NZ_FMCT01000005.1"/>
</dbReference>
<evidence type="ECO:0000313" key="8">
    <source>
        <dbReference type="Proteomes" id="UP000183585"/>
    </source>
</evidence>
<dbReference type="SUPFAM" id="SSF46689">
    <property type="entry name" value="Homeodomain-like"/>
    <property type="match status" value="1"/>
</dbReference>
<dbReference type="InterPro" id="IPR004111">
    <property type="entry name" value="Repressor_TetR_C"/>
</dbReference>
<dbReference type="InterPro" id="IPR001647">
    <property type="entry name" value="HTH_TetR"/>
</dbReference>
<sequence length="230" mass="24373">MTSSAEPVRPSIWSRPARGTRGPAPTHTRDEIVAAAIAVADADGIGAVSMRAVATALDTGAGSLYRYLTSRDDLLDLMADRAAGELRPYPEATGDWLDAMLRIARRQLELYRRHRWLVEILPRPTAFGPESLAFFDHCLAVLRPAPAATTTKFEAIAMTTGVVSLFARSEAAGPPARLDGIDLAAFPHLAAALTAPQAPPAQRDLFEATVRGVLRGLLADAGGPEGQPGS</sequence>
<dbReference type="Proteomes" id="UP000183585">
    <property type="component" value="Unassembled WGS sequence"/>
</dbReference>
<keyword evidence="3" id="KW-0804">Transcription</keyword>
<dbReference type="PANTHER" id="PTHR30055:SF151">
    <property type="entry name" value="TRANSCRIPTIONAL REGULATORY PROTEIN"/>
    <property type="match status" value="1"/>
</dbReference>
<keyword evidence="8" id="KW-1185">Reference proteome</keyword>
<name>A0A1C4XXW6_9ACTN</name>
<dbReference type="EMBL" id="FMCT01000005">
    <property type="protein sequence ID" value="SCF13295.1"/>
    <property type="molecule type" value="Genomic_DNA"/>
</dbReference>
<evidence type="ECO:0000256" key="2">
    <source>
        <dbReference type="ARBA" id="ARBA00023125"/>
    </source>
</evidence>
<evidence type="ECO:0000256" key="5">
    <source>
        <dbReference type="SAM" id="MobiDB-lite"/>
    </source>
</evidence>
<dbReference type="Gene3D" id="1.10.357.10">
    <property type="entry name" value="Tetracycline Repressor, domain 2"/>
    <property type="match status" value="1"/>
</dbReference>
<evidence type="ECO:0000256" key="3">
    <source>
        <dbReference type="ARBA" id="ARBA00023163"/>
    </source>
</evidence>
<evidence type="ECO:0000313" key="7">
    <source>
        <dbReference type="EMBL" id="SCF13295.1"/>
    </source>
</evidence>
<dbReference type="PROSITE" id="PS50977">
    <property type="entry name" value="HTH_TETR_2"/>
    <property type="match status" value="1"/>
</dbReference>
<proteinExistence type="predicted"/>
<dbReference type="PANTHER" id="PTHR30055">
    <property type="entry name" value="HTH-TYPE TRANSCRIPTIONAL REGULATOR RUTR"/>
    <property type="match status" value="1"/>
</dbReference>
<protein>
    <submittedName>
        <fullName evidence="7">Transcriptional regulator, TetR family</fullName>
    </submittedName>
</protein>